<evidence type="ECO:0000256" key="2">
    <source>
        <dbReference type="ARBA" id="ARBA00022614"/>
    </source>
</evidence>
<evidence type="ECO:0000256" key="3">
    <source>
        <dbReference type="ARBA" id="ARBA00022737"/>
    </source>
</evidence>
<dbReference type="Pfam" id="PF18052">
    <property type="entry name" value="Rx_N"/>
    <property type="match status" value="1"/>
</dbReference>
<feature type="compositionally biased region" description="Polar residues" evidence="6">
    <location>
        <begin position="208"/>
        <end position="218"/>
    </location>
</feature>
<evidence type="ECO:0000256" key="4">
    <source>
        <dbReference type="ARBA" id="ARBA00022741"/>
    </source>
</evidence>
<evidence type="ECO:0000256" key="1">
    <source>
        <dbReference type="ARBA" id="ARBA00008894"/>
    </source>
</evidence>
<name>A0A811N8H0_9POAL</name>
<dbReference type="InterPro" id="IPR041118">
    <property type="entry name" value="Rx_N"/>
</dbReference>
<evidence type="ECO:0000256" key="5">
    <source>
        <dbReference type="ARBA" id="ARBA00022821"/>
    </source>
</evidence>
<proteinExistence type="inferred from homology"/>
<evidence type="ECO:0000313" key="8">
    <source>
        <dbReference type="EMBL" id="CAD6219671.1"/>
    </source>
</evidence>
<feature type="domain" description="Disease resistance N-terminal" evidence="7">
    <location>
        <begin position="25"/>
        <end position="84"/>
    </location>
</feature>
<dbReference type="GO" id="GO:0006952">
    <property type="term" value="P:defense response"/>
    <property type="evidence" value="ECO:0007669"/>
    <property type="project" value="UniProtKB-KW"/>
</dbReference>
<evidence type="ECO:0000256" key="6">
    <source>
        <dbReference type="SAM" id="MobiDB-lite"/>
    </source>
</evidence>
<feature type="region of interest" description="Disordered" evidence="6">
    <location>
        <begin position="184"/>
        <end position="218"/>
    </location>
</feature>
<gene>
    <name evidence="8" type="ORF">NCGR_LOCUS13300</name>
</gene>
<reference evidence="8" key="1">
    <citation type="submission" date="2020-10" db="EMBL/GenBank/DDBJ databases">
        <authorList>
            <person name="Han B."/>
            <person name="Lu T."/>
            <person name="Zhao Q."/>
            <person name="Huang X."/>
            <person name="Zhao Y."/>
        </authorList>
    </citation>
    <scope>NUCLEOTIDE SEQUENCE</scope>
</reference>
<comment type="similarity">
    <text evidence="1">Belongs to the disease resistance NB-LRR family.</text>
</comment>
<evidence type="ECO:0000313" key="9">
    <source>
        <dbReference type="Proteomes" id="UP000604825"/>
    </source>
</evidence>
<dbReference type="Gene3D" id="1.20.5.4130">
    <property type="match status" value="1"/>
</dbReference>
<keyword evidence="9" id="KW-1185">Reference proteome</keyword>
<comment type="caution">
    <text evidence="8">The sequence shown here is derived from an EMBL/GenBank/DDBJ whole genome shotgun (WGS) entry which is preliminary data.</text>
</comment>
<sequence>MVGPEMLVAATVNQVARKINEIIGVAQGEVKLCCSFSDDLEGIKDTLIYLEGLLKNAENNSFGSDRANLWHWLGQIKSLAYDMKTSLMGTIHGTLPLNVTAEKYIDELKDIYFLQVLERHQIDAEISNTSDEKLCMNNFWQHLFTSVVQVKEVGSSSSIDTILKEPANRDVAVGISFSDNDEVGYPQNKLKQKSASSYHMDGHKSEEPNFTNKPNSTRETVQLIPGHQFPSSPSRISSIASSSSALFASGSSSDVSTTDNPVSNDKAGLQLEEECHEPQVLAGDGQIYEHQASSSHMDMAAHLHEPTAAKRRNDNHITRYSGEYHFSVQCNGLNQGIV</sequence>
<dbReference type="Proteomes" id="UP000604825">
    <property type="component" value="Unassembled WGS sequence"/>
</dbReference>
<keyword evidence="3" id="KW-0677">Repeat</keyword>
<dbReference type="GO" id="GO:0000166">
    <property type="term" value="F:nucleotide binding"/>
    <property type="evidence" value="ECO:0007669"/>
    <property type="project" value="UniProtKB-KW"/>
</dbReference>
<accession>A0A811N8H0</accession>
<protein>
    <recommendedName>
        <fullName evidence="7">Disease resistance N-terminal domain-containing protein</fullName>
    </recommendedName>
</protein>
<evidence type="ECO:0000259" key="7">
    <source>
        <dbReference type="Pfam" id="PF18052"/>
    </source>
</evidence>
<keyword evidence="4" id="KW-0547">Nucleotide-binding</keyword>
<dbReference type="EMBL" id="CAJGYO010000003">
    <property type="protein sequence ID" value="CAD6219671.1"/>
    <property type="molecule type" value="Genomic_DNA"/>
</dbReference>
<dbReference type="AlphaFoldDB" id="A0A811N8H0"/>
<keyword evidence="2" id="KW-0433">Leucine-rich repeat</keyword>
<organism evidence="8 9">
    <name type="scientific">Miscanthus lutarioriparius</name>
    <dbReference type="NCBI Taxonomy" id="422564"/>
    <lineage>
        <taxon>Eukaryota</taxon>
        <taxon>Viridiplantae</taxon>
        <taxon>Streptophyta</taxon>
        <taxon>Embryophyta</taxon>
        <taxon>Tracheophyta</taxon>
        <taxon>Spermatophyta</taxon>
        <taxon>Magnoliopsida</taxon>
        <taxon>Liliopsida</taxon>
        <taxon>Poales</taxon>
        <taxon>Poaceae</taxon>
        <taxon>PACMAD clade</taxon>
        <taxon>Panicoideae</taxon>
        <taxon>Andropogonodae</taxon>
        <taxon>Andropogoneae</taxon>
        <taxon>Saccharinae</taxon>
        <taxon>Miscanthus</taxon>
    </lineage>
</organism>
<keyword evidence="5" id="KW-0611">Plant defense</keyword>